<dbReference type="EMBL" id="JXTB01000009">
    <property type="protein sequence ID" value="PON78336.1"/>
    <property type="molecule type" value="Genomic_DNA"/>
</dbReference>
<evidence type="ECO:0000313" key="1">
    <source>
        <dbReference type="EMBL" id="PON78336.1"/>
    </source>
</evidence>
<comment type="caution">
    <text evidence="1">The sequence shown here is derived from an EMBL/GenBank/DDBJ whole genome shotgun (WGS) entry which is preliminary data.</text>
</comment>
<name>A0A2P5DYJ4_PARAD</name>
<dbReference type="OrthoDB" id="1113909at2759"/>
<dbReference type="AlphaFoldDB" id="A0A2P5DYJ4"/>
<reference evidence="2" key="1">
    <citation type="submission" date="2016-06" db="EMBL/GenBank/DDBJ databases">
        <title>Parallel loss of symbiosis genes in relatives of nitrogen-fixing non-legume Parasponia.</title>
        <authorList>
            <person name="Van Velzen R."/>
            <person name="Holmer R."/>
            <person name="Bu F."/>
            <person name="Rutten L."/>
            <person name="Van Zeijl A."/>
            <person name="Liu W."/>
            <person name="Santuari L."/>
            <person name="Cao Q."/>
            <person name="Sharma T."/>
            <person name="Shen D."/>
            <person name="Roswanjaya Y."/>
            <person name="Wardhani T."/>
            <person name="Kalhor M.S."/>
            <person name="Jansen J."/>
            <person name="Van den Hoogen J."/>
            <person name="Gungor B."/>
            <person name="Hartog M."/>
            <person name="Hontelez J."/>
            <person name="Verver J."/>
            <person name="Yang W.-C."/>
            <person name="Schijlen E."/>
            <person name="Repin R."/>
            <person name="Schilthuizen M."/>
            <person name="Schranz E."/>
            <person name="Heidstra R."/>
            <person name="Miyata K."/>
            <person name="Fedorova E."/>
            <person name="Kohlen W."/>
            <person name="Bisseling T."/>
            <person name="Smit S."/>
            <person name="Geurts R."/>
        </authorList>
    </citation>
    <scope>NUCLEOTIDE SEQUENCE [LARGE SCALE GENOMIC DNA]</scope>
    <source>
        <strain evidence="2">cv. WU1-14</strain>
    </source>
</reference>
<evidence type="ECO:0000313" key="2">
    <source>
        <dbReference type="Proteomes" id="UP000237105"/>
    </source>
</evidence>
<protein>
    <submittedName>
        <fullName evidence="1">Uncharacterized protein</fullName>
    </submittedName>
</protein>
<organism evidence="1 2">
    <name type="scientific">Parasponia andersonii</name>
    <name type="common">Sponia andersonii</name>
    <dbReference type="NCBI Taxonomy" id="3476"/>
    <lineage>
        <taxon>Eukaryota</taxon>
        <taxon>Viridiplantae</taxon>
        <taxon>Streptophyta</taxon>
        <taxon>Embryophyta</taxon>
        <taxon>Tracheophyta</taxon>
        <taxon>Spermatophyta</taxon>
        <taxon>Magnoliopsida</taxon>
        <taxon>eudicotyledons</taxon>
        <taxon>Gunneridae</taxon>
        <taxon>Pentapetalae</taxon>
        <taxon>rosids</taxon>
        <taxon>fabids</taxon>
        <taxon>Rosales</taxon>
        <taxon>Cannabaceae</taxon>
        <taxon>Parasponia</taxon>
    </lineage>
</organism>
<proteinExistence type="predicted"/>
<sequence length="124" mass="14653">MVTWQNKRGRLANVQERLNRIVGNERWYSLYLLGHMHLDFVPKSDYRLILLQLWSGALDISKNRGASFQFELFWLKDEECHRVVEESLIDRELMSEAQDFSALRKCLSDCGSALQVWSKEKFGR</sequence>
<keyword evidence="2" id="KW-1185">Reference proteome</keyword>
<accession>A0A2P5DYJ4</accession>
<gene>
    <name evidence="1" type="ORF">PanWU01x14_019740</name>
</gene>
<dbReference type="Proteomes" id="UP000237105">
    <property type="component" value="Unassembled WGS sequence"/>
</dbReference>